<dbReference type="EMBL" id="JABCMA010000035">
    <property type="protein sequence ID" value="NMR76100.1"/>
    <property type="molecule type" value="Genomic_DNA"/>
</dbReference>
<comment type="caution">
    <text evidence="1">The sequence shown here is derived from an EMBL/GenBank/DDBJ whole genome shotgun (WGS) entry which is preliminary data.</text>
</comment>
<evidence type="ECO:0000313" key="1">
    <source>
        <dbReference type="EMBL" id="NMR76100.1"/>
    </source>
</evidence>
<evidence type="ECO:0000313" key="2">
    <source>
        <dbReference type="Proteomes" id="UP000565155"/>
    </source>
</evidence>
<dbReference type="Proteomes" id="UP000565155">
    <property type="component" value="Unassembled WGS sequence"/>
</dbReference>
<organism evidence="1 2">
    <name type="scientific">Vibrio alginolyticus</name>
    <dbReference type="NCBI Taxonomy" id="663"/>
    <lineage>
        <taxon>Bacteria</taxon>
        <taxon>Pseudomonadati</taxon>
        <taxon>Pseudomonadota</taxon>
        <taxon>Gammaproteobacteria</taxon>
        <taxon>Vibrionales</taxon>
        <taxon>Vibrionaceae</taxon>
        <taxon>Vibrio</taxon>
    </lineage>
</organism>
<accession>A0A7Y0N0R5</accession>
<dbReference type="AlphaFoldDB" id="A0A7Y0N0R5"/>
<protein>
    <submittedName>
        <fullName evidence="1">Uncharacterized protein</fullName>
    </submittedName>
</protein>
<reference evidence="1 2" key="1">
    <citation type="submission" date="2020-04" db="EMBL/GenBank/DDBJ databases">
        <title>Whole-genome sequencing of Vibrio spp. from China reveals different genetic environments of blaCTX-M-14 among diverse lineages.</title>
        <authorList>
            <person name="Zheng Z."/>
            <person name="Ye L."/>
            <person name="Chen S."/>
        </authorList>
    </citation>
    <scope>NUCLEOTIDE SEQUENCE [LARGE SCALE GENOMIC DNA]</scope>
    <source>
        <strain evidence="1 2">Vb1636</strain>
    </source>
</reference>
<name>A0A7Y0N0R5_VIBAL</name>
<proteinExistence type="predicted"/>
<gene>
    <name evidence="1" type="ORF">HKB35_21040</name>
</gene>
<sequence>MAQNKHRVVAGKEYKVTFGVVQTEKINKAVNQVNETPKEFIKKSSLDAAKKISG</sequence>
<dbReference type="RefSeq" id="WP_169629049.1">
    <property type="nucleotide sequence ID" value="NZ_JABCMA010000035.1"/>
</dbReference>